<dbReference type="GO" id="GO:0000155">
    <property type="term" value="F:phosphorelay sensor kinase activity"/>
    <property type="evidence" value="ECO:0007669"/>
    <property type="project" value="InterPro"/>
</dbReference>
<dbReference type="PANTHER" id="PTHR24421">
    <property type="entry name" value="NITRATE/NITRITE SENSOR PROTEIN NARX-RELATED"/>
    <property type="match status" value="1"/>
</dbReference>
<feature type="transmembrane region" description="Helical" evidence="10">
    <location>
        <begin position="157"/>
        <end position="178"/>
    </location>
</feature>
<keyword evidence="13" id="KW-1185">Reference proteome</keyword>
<keyword evidence="3" id="KW-0597">Phosphoprotein</keyword>
<keyword evidence="4" id="KW-0808">Transferase</keyword>
<dbReference type="EMBL" id="RHPJ01000001">
    <property type="protein sequence ID" value="TGO06136.1"/>
    <property type="molecule type" value="Genomic_DNA"/>
</dbReference>
<evidence type="ECO:0000259" key="11">
    <source>
        <dbReference type="SMART" id="SM00387"/>
    </source>
</evidence>
<evidence type="ECO:0000256" key="2">
    <source>
        <dbReference type="ARBA" id="ARBA00012438"/>
    </source>
</evidence>
<feature type="region of interest" description="Disordered" evidence="9">
    <location>
        <begin position="1"/>
        <end position="35"/>
    </location>
</feature>
<dbReference type="InterPro" id="IPR011712">
    <property type="entry name" value="Sig_transdc_His_kin_sub3_dim/P"/>
</dbReference>
<feature type="transmembrane region" description="Helical" evidence="10">
    <location>
        <begin position="92"/>
        <end position="110"/>
    </location>
</feature>
<evidence type="ECO:0000256" key="3">
    <source>
        <dbReference type="ARBA" id="ARBA00022553"/>
    </source>
</evidence>
<comment type="catalytic activity">
    <reaction evidence="1">
        <text>ATP + protein L-histidine = ADP + protein N-phospho-L-histidine.</text>
        <dbReference type="EC" id="2.7.13.3"/>
    </reaction>
</comment>
<dbReference type="GO" id="GO:0046983">
    <property type="term" value="F:protein dimerization activity"/>
    <property type="evidence" value="ECO:0007669"/>
    <property type="project" value="InterPro"/>
</dbReference>
<name>A0A4Z1E2H7_9MICO</name>
<reference evidence="12 13" key="1">
    <citation type="submission" date="2018-11" db="EMBL/GenBank/DDBJ databases">
        <title>Complete genome sequencing of the Actinobacteria Serinibacter sp. K3-2.</title>
        <authorList>
            <person name="Rakitin A.L."/>
            <person name="Beletsky A.V."/>
            <person name="Mardanov A.V."/>
            <person name="Ravin N.V."/>
            <person name="Gromova A.S."/>
            <person name="Filippova S.N."/>
            <person name="Gal'Chenko V.F."/>
        </authorList>
    </citation>
    <scope>NUCLEOTIDE SEQUENCE [LARGE SCALE GENOMIC DNA]</scope>
    <source>
        <strain evidence="12 13">K3-2</strain>
    </source>
</reference>
<dbReference type="CDD" id="cd16917">
    <property type="entry name" value="HATPase_UhpB-NarQ-NarX-like"/>
    <property type="match status" value="1"/>
</dbReference>
<evidence type="ECO:0000256" key="4">
    <source>
        <dbReference type="ARBA" id="ARBA00022679"/>
    </source>
</evidence>
<dbReference type="Pfam" id="PF02518">
    <property type="entry name" value="HATPase_c"/>
    <property type="match status" value="1"/>
</dbReference>
<dbReference type="Pfam" id="PF23539">
    <property type="entry name" value="DUF7134"/>
    <property type="match status" value="1"/>
</dbReference>
<dbReference type="Gene3D" id="3.30.565.10">
    <property type="entry name" value="Histidine kinase-like ATPase, C-terminal domain"/>
    <property type="match status" value="1"/>
</dbReference>
<organism evidence="12 13">
    <name type="scientific">Serinibacter arcticus</name>
    <dbReference type="NCBI Taxonomy" id="1655435"/>
    <lineage>
        <taxon>Bacteria</taxon>
        <taxon>Bacillati</taxon>
        <taxon>Actinomycetota</taxon>
        <taxon>Actinomycetes</taxon>
        <taxon>Micrococcales</taxon>
        <taxon>Beutenbergiaceae</taxon>
        <taxon>Serinibacter</taxon>
    </lineage>
</organism>
<evidence type="ECO:0000256" key="8">
    <source>
        <dbReference type="ARBA" id="ARBA00023012"/>
    </source>
</evidence>
<dbReference type="InterPro" id="IPR055558">
    <property type="entry name" value="DUF7134"/>
</dbReference>
<proteinExistence type="predicted"/>
<accession>A0A4Z1E2H7</accession>
<feature type="transmembrane region" description="Helical" evidence="10">
    <location>
        <begin position="184"/>
        <end position="208"/>
    </location>
</feature>
<dbReference type="AlphaFoldDB" id="A0A4Z1E2H7"/>
<comment type="caution">
    <text evidence="12">The sequence shown here is derived from an EMBL/GenBank/DDBJ whole genome shotgun (WGS) entry which is preliminary data.</text>
</comment>
<evidence type="ECO:0000256" key="9">
    <source>
        <dbReference type="SAM" id="MobiDB-lite"/>
    </source>
</evidence>
<dbReference type="EC" id="2.7.13.3" evidence="2"/>
<keyword evidence="8" id="KW-0902">Two-component regulatory system</keyword>
<dbReference type="PANTHER" id="PTHR24421:SF10">
    <property type="entry name" value="NITRATE_NITRITE SENSOR PROTEIN NARQ"/>
    <property type="match status" value="1"/>
</dbReference>
<protein>
    <recommendedName>
        <fullName evidence="2">histidine kinase</fullName>
        <ecNumber evidence="2">2.7.13.3</ecNumber>
    </recommendedName>
</protein>
<evidence type="ECO:0000256" key="10">
    <source>
        <dbReference type="SAM" id="Phobius"/>
    </source>
</evidence>
<keyword evidence="7" id="KW-0067">ATP-binding</keyword>
<feature type="compositionally biased region" description="Pro residues" evidence="9">
    <location>
        <begin position="17"/>
        <end position="33"/>
    </location>
</feature>
<dbReference type="GO" id="GO:0016020">
    <property type="term" value="C:membrane"/>
    <property type="evidence" value="ECO:0007669"/>
    <property type="project" value="InterPro"/>
</dbReference>
<keyword evidence="10" id="KW-0472">Membrane</keyword>
<keyword evidence="10" id="KW-1133">Transmembrane helix</keyword>
<gene>
    <name evidence="12" type="ORF">SERN_0328</name>
</gene>
<dbReference type="Gene3D" id="1.20.5.1930">
    <property type="match status" value="1"/>
</dbReference>
<evidence type="ECO:0000313" key="12">
    <source>
        <dbReference type="EMBL" id="TGO06136.1"/>
    </source>
</evidence>
<evidence type="ECO:0000256" key="1">
    <source>
        <dbReference type="ARBA" id="ARBA00000085"/>
    </source>
</evidence>
<evidence type="ECO:0000256" key="7">
    <source>
        <dbReference type="ARBA" id="ARBA00022840"/>
    </source>
</evidence>
<feature type="transmembrane region" description="Helical" evidence="10">
    <location>
        <begin position="60"/>
        <end position="80"/>
    </location>
</feature>
<dbReference type="GO" id="GO:0005524">
    <property type="term" value="F:ATP binding"/>
    <property type="evidence" value="ECO:0007669"/>
    <property type="project" value="UniProtKB-KW"/>
</dbReference>
<keyword evidence="6 12" id="KW-0418">Kinase</keyword>
<feature type="transmembrane region" description="Helical" evidence="10">
    <location>
        <begin position="122"/>
        <end position="145"/>
    </location>
</feature>
<evidence type="ECO:0000313" key="13">
    <source>
        <dbReference type="Proteomes" id="UP000297318"/>
    </source>
</evidence>
<dbReference type="Proteomes" id="UP000297318">
    <property type="component" value="Unassembled WGS sequence"/>
</dbReference>
<evidence type="ECO:0000256" key="6">
    <source>
        <dbReference type="ARBA" id="ARBA00022777"/>
    </source>
</evidence>
<dbReference type="SMART" id="SM00387">
    <property type="entry name" value="HATPase_c"/>
    <property type="match status" value="1"/>
</dbReference>
<dbReference type="InterPro" id="IPR003594">
    <property type="entry name" value="HATPase_dom"/>
</dbReference>
<dbReference type="InterPro" id="IPR036890">
    <property type="entry name" value="HATPase_C_sf"/>
</dbReference>
<keyword evidence="10" id="KW-0812">Transmembrane</keyword>
<sequence>MPLGSPPYQQTPHPQTGYPPPGHPQTGFPPPGYPQAGYGTIAPPSSSLAGVDAWLARHGLVVDIVLAVLGGLLLGGFSLLTGASIGTPGTIAVVLASIGMPFALAVRRPYPVASAVTVNALALLHFTVGNSLLPVDLLIYVSVYSTTVHAPRWARRLSLGSALLGSALVAASLATGWAGGRLDMLLSSTFAFVGLAAPAVICWALGLLRLSTRQRRESLADRAARLERERDQQAVIAVAAERARIAREMHDVVAHSLSIVVAQADGGRYIAAQDPEAAARVLETISTTGRGALRDMRRILGVLRDGDSSPTAPQPDAADVATLVEQVRSSGVPVELVRSGAPQELPTGMGLAVYRICQEALTNVMKHAGPVQRLHVRVDLAFHPGWLVVQIDDDGRGAGAGSDAADGSGHGLIGMRERVALYGGTLTAGPRPGGGYRVNAAFPLPPATFRPAGF</sequence>
<dbReference type="SUPFAM" id="SSF55874">
    <property type="entry name" value="ATPase domain of HSP90 chaperone/DNA topoisomerase II/histidine kinase"/>
    <property type="match status" value="1"/>
</dbReference>
<feature type="domain" description="Histidine kinase/HSP90-like ATPase" evidence="11">
    <location>
        <begin position="348"/>
        <end position="446"/>
    </location>
</feature>
<dbReference type="Pfam" id="PF07730">
    <property type="entry name" value="HisKA_3"/>
    <property type="match status" value="1"/>
</dbReference>
<dbReference type="InterPro" id="IPR050482">
    <property type="entry name" value="Sensor_HK_TwoCompSys"/>
</dbReference>
<keyword evidence="5" id="KW-0547">Nucleotide-binding</keyword>
<evidence type="ECO:0000256" key="5">
    <source>
        <dbReference type="ARBA" id="ARBA00022741"/>
    </source>
</evidence>